<accession>B9SH64</accession>
<sequence>MVNMDSVEMDRICWALISNENSKLVVEWLTVIESVSNANKNLIEASLELVGRDWSVEGVHRLGAAPLSILDLLQRELFSLEFLEFESCAYYYGLASLFVESPSLWF</sequence>
<organism evidence="1 2">
    <name type="scientific">Ricinus communis</name>
    <name type="common">Castor bean</name>
    <dbReference type="NCBI Taxonomy" id="3988"/>
    <lineage>
        <taxon>Eukaryota</taxon>
        <taxon>Viridiplantae</taxon>
        <taxon>Streptophyta</taxon>
        <taxon>Embryophyta</taxon>
        <taxon>Tracheophyta</taxon>
        <taxon>Spermatophyta</taxon>
        <taxon>Magnoliopsida</taxon>
        <taxon>eudicotyledons</taxon>
        <taxon>Gunneridae</taxon>
        <taxon>Pentapetalae</taxon>
        <taxon>rosids</taxon>
        <taxon>fabids</taxon>
        <taxon>Malpighiales</taxon>
        <taxon>Euphorbiaceae</taxon>
        <taxon>Acalyphoideae</taxon>
        <taxon>Acalypheae</taxon>
        <taxon>Ricinus</taxon>
    </lineage>
</organism>
<dbReference type="AlphaFoldDB" id="B9SH64"/>
<proteinExistence type="predicted"/>
<dbReference type="EMBL" id="EQ973960">
    <property type="protein sequence ID" value="EEF37066.1"/>
    <property type="molecule type" value="Genomic_DNA"/>
</dbReference>
<protein>
    <submittedName>
        <fullName evidence="1">Uncharacterized protein</fullName>
    </submittedName>
</protein>
<reference evidence="2" key="1">
    <citation type="journal article" date="2010" name="Nat. Biotechnol.">
        <title>Draft genome sequence of the oilseed species Ricinus communis.</title>
        <authorList>
            <person name="Chan A.P."/>
            <person name="Crabtree J."/>
            <person name="Zhao Q."/>
            <person name="Lorenzi H."/>
            <person name="Orvis J."/>
            <person name="Puiu D."/>
            <person name="Melake-Berhan A."/>
            <person name="Jones K.M."/>
            <person name="Redman J."/>
            <person name="Chen G."/>
            <person name="Cahoon E.B."/>
            <person name="Gedil M."/>
            <person name="Stanke M."/>
            <person name="Haas B.J."/>
            <person name="Wortman J.R."/>
            <person name="Fraser-Liggett C.M."/>
            <person name="Ravel J."/>
            <person name="Rabinowicz P.D."/>
        </authorList>
    </citation>
    <scope>NUCLEOTIDE SEQUENCE [LARGE SCALE GENOMIC DNA]</scope>
    <source>
        <strain evidence="2">cv. Hale</strain>
    </source>
</reference>
<evidence type="ECO:0000313" key="2">
    <source>
        <dbReference type="Proteomes" id="UP000008311"/>
    </source>
</evidence>
<dbReference type="InParanoid" id="B9SH64"/>
<gene>
    <name evidence="1" type="ORF">RCOM_1119060</name>
</gene>
<dbReference type="Proteomes" id="UP000008311">
    <property type="component" value="Unassembled WGS sequence"/>
</dbReference>
<evidence type="ECO:0000313" key="1">
    <source>
        <dbReference type="EMBL" id="EEF37066.1"/>
    </source>
</evidence>
<name>B9SH64_RICCO</name>
<keyword evidence="2" id="KW-1185">Reference proteome</keyword>